<dbReference type="RefSeq" id="WP_021232830.1">
    <property type="nucleotide sequence ID" value="NZ_ATHL01000038.1"/>
</dbReference>
<organism evidence="8 9">
    <name type="scientific">Novosphingobium lindaniclasticum LE124</name>
    <dbReference type="NCBI Taxonomy" id="1096930"/>
    <lineage>
        <taxon>Bacteria</taxon>
        <taxon>Pseudomonadati</taxon>
        <taxon>Pseudomonadota</taxon>
        <taxon>Alphaproteobacteria</taxon>
        <taxon>Sphingomonadales</taxon>
        <taxon>Sphingomonadaceae</taxon>
        <taxon>Novosphingobium</taxon>
    </lineage>
</organism>
<accession>T0HQ90</accession>
<keyword evidence="2" id="KW-1003">Cell membrane</keyword>
<name>T0HQ90_9SPHN</name>
<gene>
    <name evidence="8" type="ORF">L284_04335</name>
</gene>
<dbReference type="GO" id="GO:0005886">
    <property type="term" value="C:plasma membrane"/>
    <property type="evidence" value="ECO:0007669"/>
    <property type="project" value="UniProtKB-SubCell"/>
</dbReference>
<feature type="transmembrane region" description="Helical" evidence="6">
    <location>
        <begin position="267"/>
        <end position="287"/>
    </location>
</feature>
<keyword evidence="4 6" id="KW-1133">Transmembrane helix</keyword>
<protein>
    <recommendedName>
        <fullName evidence="7">EamA domain-containing protein</fullName>
    </recommendedName>
</protein>
<dbReference type="SUPFAM" id="SSF103481">
    <property type="entry name" value="Multidrug resistance efflux transporter EmrE"/>
    <property type="match status" value="2"/>
</dbReference>
<dbReference type="Pfam" id="PF00892">
    <property type="entry name" value="EamA"/>
    <property type="match status" value="1"/>
</dbReference>
<dbReference type="InterPro" id="IPR000620">
    <property type="entry name" value="EamA_dom"/>
</dbReference>
<feature type="transmembrane region" description="Helical" evidence="6">
    <location>
        <begin position="102"/>
        <end position="119"/>
    </location>
</feature>
<feature type="domain" description="EamA" evidence="7">
    <location>
        <begin position="153"/>
        <end position="283"/>
    </location>
</feature>
<evidence type="ECO:0000256" key="1">
    <source>
        <dbReference type="ARBA" id="ARBA00004651"/>
    </source>
</evidence>
<keyword evidence="9" id="KW-1185">Reference proteome</keyword>
<evidence type="ECO:0000259" key="7">
    <source>
        <dbReference type="Pfam" id="PF00892"/>
    </source>
</evidence>
<dbReference type="EMBL" id="ATHL01000038">
    <property type="protein sequence ID" value="EQB18541.1"/>
    <property type="molecule type" value="Genomic_DNA"/>
</dbReference>
<feature type="transmembrane region" description="Helical" evidence="6">
    <location>
        <begin position="78"/>
        <end position="96"/>
    </location>
</feature>
<feature type="transmembrane region" description="Helical" evidence="6">
    <location>
        <begin position="206"/>
        <end position="229"/>
    </location>
</feature>
<proteinExistence type="predicted"/>
<comment type="subcellular location">
    <subcellularLocation>
        <location evidence="1">Cell membrane</location>
        <topology evidence="1">Multi-pass membrane protein</topology>
    </subcellularLocation>
</comment>
<evidence type="ECO:0000256" key="6">
    <source>
        <dbReference type="SAM" id="Phobius"/>
    </source>
</evidence>
<dbReference type="eggNOG" id="COG5006">
    <property type="taxonomic scope" value="Bacteria"/>
</dbReference>
<dbReference type="PATRIC" id="fig|1096930.3.peg.852"/>
<evidence type="ECO:0000256" key="2">
    <source>
        <dbReference type="ARBA" id="ARBA00022475"/>
    </source>
</evidence>
<dbReference type="AlphaFoldDB" id="T0HQ90"/>
<keyword evidence="5 6" id="KW-0472">Membrane</keyword>
<dbReference type="PANTHER" id="PTHR42920:SF24">
    <property type="entry name" value="AROMATIC AMINO ACID EXPORTER YDDG"/>
    <property type="match status" value="1"/>
</dbReference>
<evidence type="ECO:0000256" key="4">
    <source>
        <dbReference type="ARBA" id="ARBA00022989"/>
    </source>
</evidence>
<evidence type="ECO:0000256" key="3">
    <source>
        <dbReference type="ARBA" id="ARBA00022692"/>
    </source>
</evidence>
<evidence type="ECO:0000313" key="9">
    <source>
        <dbReference type="Proteomes" id="UP000015527"/>
    </source>
</evidence>
<keyword evidence="3 6" id="KW-0812">Transmembrane</keyword>
<feature type="transmembrane region" description="Helical" evidence="6">
    <location>
        <begin position="126"/>
        <end position="142"/>
    </location>
</feature>
<feature type="transmembrane region" description="Helical" evidence="6">
    <location>
        <begin position="148"/>
        <end position="170"/>
    </location>
</feature>
<feature type="transmembrane region" description="Helical" evidence="6">
    <location>
        <begin position="41"/>
        <end position="66"/>
    </location>
</feature>
<feature type="transmembrane region" description="Helical" evidence="6">
    <location>
        <begin position="241"/>
        <end position="261"/>
    </location>
</feature>
<evidence type="ECO:0000313" key="8">
    <source>
        <dbReference type="EMBL" id="EQB18541.1"/>
    </source>
</evidence>
<dbReference type="OrthoDB" id="9815120at2"/>
<evidence type="ECO:0000256" key="5">
    <source>
        <dbReference type="ARBA" id="ARBA00023136"/>
    </source>
</evidence>
<dbReference type="InterPro" id="IPR037185">
    <property type="entry name" value="EmrE-like"/>
</dbReference>
<feature type="transmembrane region" description="Helical" evidence="6">
    <location>
        <begin position="177"/>
        <end position="200"/>
    </location>
</feature>
<comment type="caution">
    <text evidence="8">The sequence shown here is derived from an EMBL/GenBank/DDBJ whole genome shotgun (WGS) entry which is preliminary data.</text>
</comment>
<sequence length="303" mass="31033">MVFRRIAAHFASSDFAPLAAVATAMVSICWGASVAKTLFPVIGPAGTTALRLSLAAAILCGVFRIWRKPFDRRMLHAALPYGLALGCMNLLFYFAIQRIPLGIALATEFTGPLAVATFASRRRVDLAWIGLAVAGLALLLPLDMSSDAVDPVGVLLALAAGVFWGGYILLGKRAGAILGGAAPAYGMAVAALVALPFGVAQAGAALLLPHVLAIALLVAIFSSAIPYSLEMFALRRLPTKSFGILTSGEPAVGALAGALLLGEMLPFAQWIGIAAIVGATIGTTLTARGQSGGNGAKPVISEI</sequence>
<dbReference type="InterPro" id="IPR051258">
    <property type="entry name" value="Diverse_Substrate_Transporter"/>
</dbReference>
<reference evidence="8 9" key="1">
    <citation type="journal article" date="2013" name="Genome Announc.">
        <title>Genome Sequence of Novosphingobium lindaniclasticum LE124T, Isolated from a Hexachlorocyclohexane Dumpsite.</title>
        <authorList>
            <person name="Saxena A."/>
            <person name="Nayyar N."/>
            <person name="Sangwan N."/>
            <person name="Kumari R."/>
            <person name="Khurana J.P."/>
            <person name="Lal R."/>
        </authorList>
    </citation>
    <scope>NUCLEOTIDE SEQUENCE [LARGE SCALE GENOMIC DNA]</scope>
    <source>
        <strain evidence="8 9">LE124</strain>
    </source>
</reference>
<dbReference type="Proteomes" id="UP000015527">
    <property type="component" value="Unassembled WGS sequence"/>
</dbReference>
<dbReference type="PANTHER" id="PTHR42920">
    <property type="entry name" value="OS03G0707200 PROTEIN-RELATED"/>
    <property type="match status" value="1"/>
</dbReference>